<reference evidence="2" key="1">
    <citation type="submission" date="2021-01" db="UniProtKB">
        <authorList>
            <consortium name="EnsemblMetazoa"/>
        </authorList>
    </citation>
    <scope>IDENTIFICATION</scope>
</reference>
<dbReference type="EnsemblMetazoa" id="XM_022809540">
    <property type="protein sequence ID" value="XP_022665275"/>
    <property type="gene ID" value="LOC111252104"/>
</dbReference>
<proteinExistence type="predicted"/>
<keyword evidence="3" id="KW-1185">Reference proteome</keyword>
<dbReference type="Proteomes" id="UP000594260">
    <property type="component" value="Unplaced"/>
</dbReference>
<name>A0A7M7KDN4_VARDE</name>
<dbReference type="GeneID" id="111252104"/>
<evidence type="ECO:0000313" key="3">
    <source>
        <dbReference type="Proteomes" id="UP000594260"/>
    </source>
</evidence>
<dbReference type="RefSeq" id="XP_022665275.1">
    <property type="nucleotide sequence ID" value="XM_022809540.1"/>
</dbReference>
<dbReference type="AlphaFoldDB" id="A0A7M7KDN4"/>
<organism evidence="2 3">
    <name type="scientific">Varroa destructor</name>
    <name type="common">Honeybee mite</name>
    <dbReference type="NCBI Taxonomy" id="109461"/>
    <lineage>
        <taxon>Eukaryota</taxon>
        <taxon>Metazoa</taxon>
        <taxon>Ecdysozoa</taxon>
        <taxon>Arthropoda</taxon>
        <taxon>Chelicerata</taxon>
        <taxon>Arachnida</taxon>
        <taxon>Acari</taxon>
        <taxon>Parasitiformes</taxon>
        <taxon>Mesostigmata</taxon>
        <taxon>Gamasina</taxon>
        <taxon>Dermanyssoidea</taxon>
        <taxon>Varroidae</taxon>
        <taxon>Varroa</taxon>
    </lineage>
</organism>
<evidence type="ECO:0000256" key="1">
    <source>
        <dbReference type="SAM" id="MobiDB-lite"/>
    </source>
</evidence>
<evidence type="ECO:0000313" key="2">
    <source>
        <dbReference type="EnsemblMetazoa" id="XP_022665275"/>
    </source>
</evidence>
<feature type="compositionally biased region" description="Low complexity" evidence="1">
    <location>
        <begin position="317"/>
        <end position="332"/>
    </location>
</feature>
<feature type="region of interest" description="Disordered" evidence="1">
    <location>
        <begin position="31"/>
        <end position="104"/>
    </location>
</feature>
<feature type="region of interest" description="Disordered" evidence="1">
    <location>
        <begin position="317"/>
        <end position="349"/>
    </location>
</feature>
<protein>
    <submittedName>
        <fullName evidence="2">Uncharacterized protein</fullName>
    </submittedName>
</protein>
<feature type="compositionally biased region" description="Low complexity" evidence="1">
    <location>
        <begin position="40"/>
        <end position="60"/>
    </location>
</feature>
<sequence>MNNRINHKYWSTKVFYADTMRESRNFYAGRYTSRPRGGMSSDDSAGGCGNSSSSSSLSDGEVLPLPTPPVPDNSDTTGLRRQQLDAGTDPGQHHHHDHLQQALQAAVSHSPVVNGGSIPPLGMESQAAFMRRSFHKNPRLPGTYRLSKLNGCSRSSYADSESENDLPDNALCRKLDKMSFGRGSSTRQSLTSMRSLPAKTQEILMTPAAYSAKHERRRAFIPISTKMASRVISNATGDLDTSHVDCRDFTTHLGISRTLTIGSQRQHGSTPALHHKQRILEEVECPSTMDEPLTTPGIIPVSFVTFKPPYGRNSICSSDDCSTSEGSSSPHSTVRRVGPTGTTSSSPDLLKSSFHWLKDNPACRFSMSSQSSWFSDDELYSMRSTSK</sequence>
<accession>A0A7M7KDN4</accession>